<dbReference type="Proteomes" id="UP000199421">
    <property type="component" value="Unassembled WGS sequence"/>
</dbReference>
<evidence type="ECO:0000313" key="4">
    <source>
        <dbReference type="Proteomes" id="UP000199421"/>
    </source>
</evidence>
<dbReference type="EMBL" id="FOAF01000001">
    <property type="protein sequence ID" value="SEL14395.1"/>
    <property type="molecule type" value="Genomic_DNA"/>
</dbReference>
<keyword evidence="1" id="KW-0560">Oxidoreductase</keyword>
<protein>
    <submittedName>
        <fullName evidence="3">Taurine catabolism dioxygenase TauD, TfdA family</fullName>
    </submittedName>
</protein>
<gene>
    <name evidence="3" type="ORF">SAMN05661044_02119</name>
</gene>
<dbReference type="Pfam" id="PF02668">
    <property type="entry name" value="TauD"/>
    <property type="match status" value="1"/>
</dbReference>
<dbReference type="InterPro" id="IPR003819">
    <property type="entry name" value="TauD/TfdA-like"/>
</dbReference>
<name>A0A1H7MUP3_OLID1</name>
<accession>A0A1H7MUP3</accession>
<dbReference type="Gene3D" id="3.60.130.10">
    <property type="entry name" value="Clavaminate synthase-like"/>
    <property type="match status" value="1"/>
</dbReference>
<sequence>MERTLEPFSLLPNTEQNHQVVVNTAPKAPPIFEVKPEERASLMSTAKQLMDEFGHYENPDYISTLHLYAYQLLPSRIAKKLSQFGTDFSAAQYGAIIFKGLVTVNQEALGPTPPSWKEADNNKLIIYGFICSLLHGAVPSKPVQYYVQRKGGGLMHAIIPDDTMCFSQTGSGSRTDLFVHTEDAFLFNPADFLSFLYLRNEEQVNSTLYSIRSHAAITPDMEQLFQPIFKCPKDANFDQEEAIGEHLSTPVLYGDRKTPFIRFDAAEQLYNEAAHQSPEALAILTKFWTAAKQFVYEKYIPQSGDLVFVNNHLCAHGRTAFQAGFKMVDGKLIKCERRQMLRMMSKTSLIHIREVTHPDDPYFIMEDHYGKVAPFTNLSPNHK</sequence>
<keyword evidence="3" id="KW-0223">Dioxygenase</keyword>
<dbReference type="OrthoDB" id="1265925at2"/>
<dbReference type="InterPro" id="IPR042098">
    <property type="entry name" value="TauD-like_sf"/>
</dbReference>
<dbReference type="RefSeq" id="WP_093323237.1">
    <property type="nucleotide sequence ID" value="NZ_FOAF01000001.1"/>
</dbReference>
<evidence type="ECO:0000313" key="3">
    <source>
        <dbReference type="EMBL" id="SEL14395.1"/>
    </source>
</evidence>
<dbReference type="STRING" id="407022.SAMN05661044_02119"/>
<proteinExistence type="predicted"/>
<organism evidence="3 4">
    <name type="scientific">Olivibacter domesticus</name>
    <name type="common">Pseudosphingobacterium domesticum</name>
    <dbReference type="NCBI Taxonomy" id="407022"/>
    <lineage>
        <taxon>Bacteria</taxon>
        <taxon>Pseudomonadati</taxon>
        <taxon>Bacteroidota</taxon>
        <taxon>Sphingobacteriia</taxon>
        <taxon>Sphingobacteriales</taxon>
        <taxon>Sphingobacteriaceae</taxon>
        <taxon>Olivibacter</taxon>
    </lineage>
</organism>
<reference evidence="4" key="1">
    <citation type="submission" date="2016-10" db="EMBL/GenBank/DDBJ databases">
        <authorList>
            <person name="Varghese N."/>
            <person name="Submissions S."/>
        </authorList>
    </citation>
    <scope>NUCLEOTIDE SEQUENCE [LARGE SCALE GENOMIC DNA]</scope>
    <source>
        <strain evidence="4">DSM 18733</strain>
    </source>
</reference>
<evidence type="ECO:0000256" key="1">
    <source>
        <dbReference type="ARBA" id="ARBA00023002"/>
    </source>
</evidence>
<dbReference type="SUPFAM" id="SSF51197">
    <property type="entry name" value="Clavaminate synthase-like"/>
    <property type="match status" value="1"/>
</dbReference>
<evidence type="ECO:0000259" key="2">
    <source>
        <dbReference type="Pfam" id="PF02668"/>
    </source>
</evidence>
<dbReference type="AlphaFoldDB" id="A0A1H7MUP3"/>
<dbReference type="GO" id="GO:0016706">
    <property type="term" value="F:2-oxoglutarate-dependent dioxygenase activity"/>
    <property type="evidence" value="ECO:0007669"/>
    <property type="project" value="UniProtKB-ARBA"/>
</dbReference>
<keyword evidence="4" id="KW-1185">Reference proteome</keyword>
<feature type="domain" description="TauD/TfdA-like" evidence="2">
    <location>
        <begin position="173"/>
        <end position="324"/>
    </location>
</feature>